<dbReference type="AlphaFoldDB" id="A0A5B0E031"/>
<protein>
    <submittedName>
        <fullName evidence="4">Hydantoinase/oxoprolinase family protein</fullName>
    </submittedName>
</protein>
<dbReference type="InterPro" id="IPR045079">
    <property type="entry name" value="Oxoprolinase-like"/>
</dbReference>
<dbReference type="PANTHER" id="PTHR11365">
    <property type="entry name" value="5-OXOPROLINASE RELATED"/>
    <property type="match status" value="1"/>
</dbReference>
<feature type="domain" description="Hydantoinase/oxoprolinase N-terminal" evidence="2">
    <location>
        <begin position="2"/>
        <end position="182"/>
    </location>
</feature>
<evidence type="ECO:0000313" key="4">
    <source>
        <dbReference type="EMBL" id="KAA0972163.1"/>
    </source>
</evidence>
<evidence type="ECO:0000259" key="3">
    <source>
        <dbReference type="Pfam" id="PF19278"/>
    </source>
</evidence>
<dbReference type="InterPro" id="IPR049517">
    <property type="entry name" value="ACX-like_C"/>
</dbReference>
<evidence type="ECO:0000259" key="2">
    <source>
        <dbReference type="Pfam" id="PF05378"/>
    </source>
</evidence>
<organism evidence="4 5">
    <name type="scientific">Aureimonas fodinaquatilis</name>
    <dbReference type="NCBI Taxonomy" id="2565783"/>
    <lineage>
        <taxon>Bacteria</taxon>
        <taxon>Pseudomonadati</taxon>
        <taxon>Pseudomonadota</taxon>
        <taxon>Alphaproteobacteria</taxon>
        <taxon>Hyphomicrobiales</taxon>
        <taxon>Aurantimonadaceae</taxon>
        <taxon>Aureimonas</taxon>
    </lineage>
</organism>
<evidence type="ECO:0000259" key="1">
    <source>
        <dbReference type="Pfam" id="PF01968"/>
    </source>
</evidence>
<dbReference type="PANTHER" id="PTHR11365:SF23">
    <property type="entry name" value="HYPOTHETICAL 5-OXOPROLINASE (EUROFUNG)-RELATED"/>
    <property type="match status" value="1"/>
</dbReference>
<dbReference type="InterPro" id="IPR008040">
    <property type="entry name" value="Hydant_A_N"/>
</dbReference>
<comment type="caution">
    <text evidence="4">The sequence shown here is derived from an EMBL/GenBank/DDBJ whole genome shotgun (WGS) entry which is preliminary data.</text>
</comment>
<sequence length="695" mass="73942">MRFATDTGGTFTDLVVEKDGMLHLFKSPTVPSNPVAGVLGAFSVAADAFGVDRKTLLQMGNQFIHGTTHAINAIVTGRTARTALLVTEGHPDILLLREGGRERPFDHTVRYQRAYIPPALTFEVPGRLVASGAENKPLDVAAITAIADRLAELEVEAVAVSLLWSIVNNAHELEVERILRERLPDVPITLSHRLNPSLREYRRTISTAIDASLKPLMDRYVGGLENAMREAGFEGRVLVLTSQGSMVSADEIRRSPILALNSGPSMAPIAGSYVANADADEADTIVFDTGGTTFDVSLVRGGYVPFTHESWLGRPYQSDLTGFPSVDVKSVGAGGGSIAWVDDGGVLHVGPQSAGSTPGPVCYGAGGTEPTVTDASLALGYIDPDYFLGGSIRLDRDAAIAAIRQKVADPLGLTVEEAGLAMLEVWTENMVQAIADITVNQGIDPGTASIIGGGGAAGLNAVAIAQRMGCPTLLIPEVGAGLSAAGAVVSDVGRGFRRLFVTSTADYDAAGVRAKLAELQDEAEAFVAQMGVGAVQTEVSYFAEARYAHQVWEIDVALNLEDMDDAGEALREAFHEAHERIFAFRDTASTVEVIAWRAQVACKVAETTELRIAPDGAEGTALRHRQAYFSRLGLVEVPVHTFERLETDQQFSGPAIVESRFTCVVIQPGVTFQRSAVGTLVIRPELTPETAKELN</sequence>
<dbReference type="Pfam" id="PF01968">
    <property type="entry name" value="Hydantoinase_A"/>
    <property type="match status" value="1"/>
</dbReference>
<name>A0A5B0E031_9HYPH</name>
<dbReference type="Pfam" id="PF05378">
    <property type="entry name" value="Hydant_A_N"/>
    <property type="match status" value="1"/>
</dbReference>
<dbReference type="GO" id="GO:0005829">
    <property type="term" value="C:cytosol"/>
    <property type="evidence" value="ECO:0007669"/>
    <property type="project" value="TreeGrafter"/>
</dbReference>
<accession>A0A5B0E031</accession>
<dbReference type="Pfam" id="PF19278">
    <property type="entry name" value="Hydant_A_C"/>
    <property type="match status" value="1"/>
</dbReference>
<dbReference type="Proteomes" id="UP000324738">
    <property type="component" value="Unassembled WGS sequence"/>
</dbReference>
<keyword evidence="5" id="KW-1185">Reference proteome</keyword>
<proteinExistence type="predicted"/>
<dbReference type="EMBL" id="VTWH01000001">
    <property type="protein sequence ID" value="KAA0972163.1"/>
    <property type="molecule type" value="Genomic_DNA"/>
</dbReference>
<dbReference type="RefSeq" id="WP_149297620.1">
    <property type="nucleotide sequence ID" value="NZ_VTWH01000001.1"/>
</dbReference>
<feature type="domain" description="Acetophenone carboxylase-like C-terminal" evidence="3">
    <location>
        <begin position="513"/>
        <end position="670"/>
    </location>
</feature>
<feature type="domain" description="Hydantoinase A/oxoprolinase" evidence="1">
    <location>
        <begin position="203"/>
        <end position="492"/>
    </location>
</feature>
<dbReference type="GO" id="GO:0017168">
    <property type="term" value="F:5-oxoprolinase (ATP-hydrolyzing) activity"/>
    <property type="evidence" value="ECO:0007669"/>
    <property type="project" value="TreeGrafter"/>
</dbReference>
<evidence type="ECO:0000313" key="5">
    <source>
        <dbReference type="Proteomes" id="UP000324738"/>
    </source>
</evidence>
<dbReference type="OrthoDB" id="9759608at2"/>
<reference evidence="4 5" key="1">
    <citation type="submission" date="2019-08" db="EMBL/GenBank/DDBJ databases">
        <title>Aureimonas fodiniaquatilis sp. nov., isolated from a coal mine wastewater.</title>
        <authorList>
            <person name="Kim W."/>
        </authorList>
    </citation>
    <scope>NUCLEOTIDE SEQUENCE [LARGE SCALE GENOMIC DNA]</scope>
    <source>
        <strain evidence="4 5">CAU 1482</strain>
    </source>
</reference>
<dbReference type="GO" id="GO:0006749">
    <property type="term" value="P:glutathione metabolic process"/>
    <property type="evidence" value="ECO:0007669"/>
    <property type="project" value="TreeGrafter"/>
</dbReference>
<gene>
    <name evidence="4" type="ORF">FPY71_03345</name>
</gene>
<dbReference type="InterPro" id="IPR002821">
    <property type="entry name" value="Hydantoinase_A"/>
</dbReference>